<keyword evidence="4" id="KW-1185">Reference proteome</keyword>
<name>A0ABR1FW15_AURAN</name>
<dbReference type="PANTHER" id="PTHR12302:SF2">
    <property type="entry name" value="STAPHYLOCOCCAL NUCLEASE DOMAIN-CONTAINING PROTEIN 1"/>
    <property type="match status" value="1"/>
</dbReference>
<dbReference type="PROSITE" id="PS50830">
    <property type="entry name" value="TNASE_3"/>
    <property type="match status" value="3"/>
</dbReference>
<dbReference type="Gene3D" id="2.40.50.90">
    <property type="match status" value="5"/>
</dbReference>
<dbReference type="Gene3D" id="2.30.30.140">
    <property type="match status" value="1"/>
</dbReference>
<dbReference type="PANTHER" id="PTHR12302">
    <property type="entry name" value="EBNA2 BINDING PROTEIN P100"/>
    <property type="match status" value="1"/>
</dbReference>
<sequence length="854" mass="91403">MDRWMDNHFAIDTDITHEAFLDWILDHPDVRYSCPDTHRPGATGGGVHYVIDPTGWGIQMDGDETKIMPGCEQKAAAKDEANACDSGDPGEGASTGPVDGRGRVFPRFHAGHRRVRRDGSNLKCLVVTGEPSEMAMVNVQLAGVRCGKVPFRAPAKENKENGDGDAAAAARRAPPPPEPFALEAKHFVETRLLHREVSITFCGADKFGNALGCVSHAASGAKIGVAVLKEGLGKVQEMGMGAVDPSEASSMRAAESAARAAKLRVWKGYAKPNLGNIDDADFEGVVVEVVSGDQVVVLSSSGTEARVSLSSIKAPRLGNAKQSRKEEAWSLESKEALRHACIGKRCRVLVEYVREIPVGSADEGKTMKLKDVGEALLALGLAAVTPPRNSDERAGRYEQLVAAETDAKAKKLRLWSGKAPPPPPKVADLAGDAKRARTFLPSLQRQRSVRATVEAVFSGSRFKVKVASEGCVLVLALAGCRSPSRPPRGPRRSSPATRPRPSRARRCSSAPSTSIADMDRNGVGLGSIRLLPEDAKRSRNDLAALGEGGGVKMPAVDVDDDSFESRLLARGFARVDRYRSGDARWAKLEATAKDLKLGLWADEKNREEAEKVAEPKEPPKAKTFRAKVADITDGSALHLAEVTEAGATPKLDAVLAKMAGFAGAVDAAATYRRNAVVAAKFDDGSGDAWYRAKVLEVDKEAKTYKIKFLDFGNVDVGVTAKTLAPLDAGYAALPYAALEVGLAHVQAPSLEDDYGEDAAKTVHELCWGQDLTVTEVFVRGAEKKMVALKLASAGDDDKTVNERLVEAGLARLPKGSKYAKDDLATKLKALQEAARSSRAGVWRYGDCDFSDDEK</sequence>
<organism evidence="3 4">
    <name type="scientific">Aureococcus anophagefferens</name>
    <name type="common">Harmful bloom alga</name>
    <dbReference type="NCBI Taxonomy" id="44056"/>
    <lineage>
        <taxon>Eukaryota</taxon>
        <taxon>Sar</taxon>
        <taxon>Stramenopiles</taxon>
        <taxon>Ochrophyta</taxon>
        <taxon>Pelagophyceae</taxon>
        <taxon>Pelagomonadales</taxon>
        <taxon>Pelagomonadaceae</taxon>
        <taxon>Aureococcus</taxon>
    </lineage>
</organism>
<dbReference type="EMBL" id="JBBJCI010000222">
    <property type="protein sequence ID" value="KAK7239830.1"/>
    <property type="molecule type" value="Genomic_DNA"/>
</dbReference>
<dbReference type="SUPFAM" id="SSF50199">
    <property type="entry name" value="Staphylococcal nuclease"/>
    <property type="match status" value="4"/>
</dbReference>
<dbReference type="Pfam" id="PF00565">
    <property type="entry name" value="SNase"/>
    <property type="match status" value="2"/>
</dbReference>
<dbReference type="InterPro" id="IPR035437">
    <property type="entry name" value="SNase_OB-fold_sf"/>
</dbReference>
<feature type="domain" description="TNase-like" evidence="2">
    <location>
        <begin position="280"/>
        <end position="417"/>
    </location>
</feature>
<dbReference type="SMART" id="SM00318">
    <property type="entry name" value="SNc"/>
    <property type="match status" value="3"/>
</dbReference>
<dbReference type="InterPro" id="IPR016071">
    <property type="entry name" value="Staphylococal_nuclease_OB-fold"/>
</dbReference>
<reference evidence="3 4" key="1">
    <citation type="submission" date="2024-03" db="EMBL/GenBank/DDBJ databases">
        <title>Aureococcus anophagefferens CCMP1851 and Kratosvirus quantuckense: Draft genome of a second virus-susceptible host strain in the model system.</title>
        <authorList>
            <person name="Chase E."/>
            <person name="Truchon A.R."/>
            <person name="Schepens W."/>
            <person name="Wilhelm S.W."/>
        </authorList>
    </citation>
    <scope>NUCLEOTIDE SEQUENCE [LARGE SCALE GENOMIC DNA]</scope>
    <source>
        <strain evidence="3 4">CCMP1851</strain>
    </source>
</reference>
<accession>A0ABR1FW15</accession>
<dbReference type="SMART" id="SM00333">
    <property type="entry name" value="TUDOR"/>
    <property type="match status" value="1"/>
</dbReference>
<evidence type="ECO:0000313" key="3">
    <source>
        <dbReference type="EMBL" id="KAK7239830.1"/>
    </source>
</evidence>
<protein>
    <recommendedName>
        <fullName evidence="2">TNase-like domain-containing protein</fullName>
    </recommendedName>
</protein>
<dbReference type="InterPro" id="IPR002999">
    <property type="entry name" value="Tudor"/>
</dbReference>
<evidence type="ECO:0000259" key="2">
    <source>
        <dbReference type="PROSITE" id="PS50830"/>
    </source>
</evidence>
<feature type="region of interest" description="Disordered" evidence="1">
    <location>
        <begin position="154"/>
        <end position="177"/>
    </location>
</feature>
<evidence type="ECO:0000256" key="1">
    <source>
        <dbReference type="SAM" id="MobiDB-lite"/>
    </source>
</evidence>
<feature type="domain" description="TNase-like" evidence="2">
    <location>
        <begin position="622"/>
        <end position="844"/>
    </location>
</feature>
<gene>
    <name evidence="3" type="ORF">SO694_00029317</name>
</gene>
<feature type="region of interest" description="Disordered" evidence="1">
    <location>
        <begin position="482"/>
        <end position="520"/>
    </location>
</feature>
<dbReference type="Pfam" id="PF00567">
    <property type="entry name" value="TUDOR"/>
    <property type="match status" value="1"/>
</dbReference>
<feature type="domain" description="TNase-like" evidence="2">
    <location>
        <begin position="118"/>
        <end position="268"/>
    </location>
</feature>
<evidence type="ECO:0000313" key="4">
    <source>
        <dbReference type="Proteomes" id="UP001363151"/>
    </source>
</evidence>
<feature type="region of interest" description="Disordered" evidence="1">
    <location>
        <begin position="79"/>
        <end position="103"/>
    </location>
</feature>
<comment type="caution">
    <text evidence="3">The sequence shown here is derived from an EMBL/GenBank/DDBJ whole genome shotgun (WGS) entry which is preliminary data.</text>
</comment>
<dbReference type="Proteomes" id="UP001363151">
    <property type="component" value="Unassembled WGS sequence"/>
</dbReference>
<proteinExistence type="predicted"/>
<dbReference type="SUPFAM" id="SSF63748">
    <property type="entry name" value="Tudor/PWWP/MBT"/>
    <property type="match status" value="1"/>
</dbReference>